<organism evidence="4 5">
    <name type="scientific">Lasallia pustulata</name>
    <dbReference type="NCBI Taxonomy" id="136370"/>
    <lineage>
        <taxon>Eukaryota</taxon>
        <taxon>Fungi</taxon>
        <taxon>Dikarya</taxon>
        <taxon>Ascomycota</taxon>
        <taxon>Pezizomycotina</taxon>
        <taxon>Lecanoromycetes</taxon>
        <taxon>OSLEUM clade</taxon>
        <taxon>Umbilicariomycetidae</taxon>
        <taxon>Umbilicariales</taxon>
        <taxon>Umbilicariaceae</taxon>
        <taxon>Lasallia</taxon>
    </lineage>
</organism>
<dbReference type="Proteomes" id="UP000324767">
    <property type="component" value="Unassembled WGS sequence"/>
</dbReference>
<evidence type="ECO:0000313" key="4">
    <source>
        <dbReference type="EMBL" id="KAA6412835.1"/>
    </source>
</evidence>
<dbReference type="PANTHER" id="PTHR43283">
    <property type="entry name" value="BETA-LACTAMASE-RELATED"/>
    <property type="match status" value="1"/>
</dbReference>
<dbReference type="InterPro" id="IPR001466">
    <property type="entry name" value="Beta-lactam-related"/>
</dbReference>
<keyword evidence="2" id="KW-0378">Hydrolase</keyword>
<dbReference type="Gene3D" id="3.40.710.10">
    <property type="entry name" value="DD-peptidase/beta-lactamase superfamily"/>
    <property type="match status" value="1"/>
</dbReference>
<dbReference type="Pfam" id="PF00144">
    <property type="entry name" value="Beta-lactamase"/>
    <property type="match status" value="1"/>
</dbReference>
<evidence type="ECO:0000259" key="3">
    <source>
        <dbReference type="Pfam" id="PF00144"/>
    </source>
</evidence>
<feature type="domain" description="Beta-lactamase-related" evidence="3">
    <location>
        <begin position="3"/>
        <end position="169"/>
    </location>
</feature>
<dbReference type="InterPro" id="IPR050789">
    <property type="entry name" value="Diverse_Enzym_Activities"/>
</dbReference>
<proteinExistence type="inferred from homology"/>
<dbReference type="AlphaFoldDB" id="A0A5M8PV29"/>
<gene>
    <name evidence="4" type="ORF">FRX48_03828</name>
</gene>
<sequence>MMVGRANDGIKLGEYMQKHIWGPLDMTSTTFHLEERPDVEARLPDMSIRTPTGDLAFIPGHLIENPARDDLGGGGSRKLCMKFQAAVVTAGERNVSESSDDARGVKIGTSVNWGLGGFLVEEDTDGGRRKGSLAWGGMPNLYWWVDRETDICALYATQVVPPGDTKTLDFVRAFEREMTKRAAGMSKGKIYR</sequence>
<dbReference type="GO" id="GO:0016787">
    <property type="term" value="F:hydrolase activity"/>
    <property type="evidence" value="ECO:0007669"/>
    <property type="project" value="UniProtKB-KW"/>
</dbReference>
<dbReference type="InterPro" id="IPR012338">
    <property type="entry name" value="Beta-lactam/transpept-like"/>
</dbReference>
<comment type="similarity">
    <text evidence="1">Belongs to the class-A beta-lactamase family.</text>
</comment>
<evidence type="ECO:0000256" key="2">
    <source>
        <dbReference type="ARBA" id="ARBA00022801"/>
    </source>
</evidence>
<dbReference type="PANTHER" id="PTHR43283:SF17">
    <property type="entry name" value="(LOVD), PUTATIVE (AFU_ORTHOLOGUE AFUA_5G00920)-RELATED"/>
    <property type="match status" value="1"/>
</dbReference>
<accession>A0A5M8PV29</accession>
<dbReference type="EMBL" id="VXIT01000005">
    <property type="protein sequence ID" value="KAA6412835.1"/>
    <property type="molecule type" value="Genomic_DNA"/>
</dbReference>
<dbReference type="SUPFAM" id="SSF56601">
    <property type="entry name" value="beta-lactamase/transpeptidase-like"/>
    <property type="match status" value="1"/>
</dbReference>
<evidence type="ECO:0000256" key="1">
    <source>
        <dbReference type="ARBA" id="ARBA00009009"/>
    </source>
</evidence>
<reference evidence="4 5" key="1">
    <citation type="submission" date="2019-09" db="EMBL/GenBank/DDBJ databases">
        <title>The hologenome of the rock-dwelling lichen Lasallia pustulata.</title>
        <authorList>
            <person name="Greshake Tzovaras B."/>
            <person name="Segers F."/>
            <person name="Bicker A."/>
            <person name="Dal Grande F."/>
            <person name="Otte J."/>
            <person name="Hankeln T."/>
            <person name="Schmitt I."/>
            <person name="Ebersberger I."/>
        </authorList>
    </citation>
    <scope>NUCLEOTIDE SEQUENCE [LARGE SCALE GENOMIC DNA]</scope>
    <source>
        <strain evidence="4">A1-1</strain>
    </source>
</reference>
<protein>
    <recommendedName>
        <fullName evidence="3">Beta-lactamase-related domain-containing protein</fullName>
    </recommendedName>
</protein>
<evidence type="ECO:0000313" key="5">
    <source>
        <dbReference type="Proteomes" id="UP000324767"/>
    </source>
</evidence>
<name>A0A5M8PV29_9LECA</name>
<comment type="caution">
    <text evidence="4">The sequence shown here is derived from an EMBL/GenBank/DDBJ whole genome shotgun (WGS) entry which is preliminary data.</text>
</comment>
<dbReference type="OrthoDB" id="3432386at2759"/>